<dbReference type="Pfam" id="PF18210">
    <property type="entry name" value="Knl1_RWD_C"/>
    <property type="match status" value="1"/>
</dbReference>
<dbReference type="EMBL" id="JANBVN010000035">
    <property type="protein sequence ID" value="KAJ9158539.1"/>
    <property type="molecule type" value="Genomic_DNA"/>
</dbReference>
<feature type="region of interest" description="Disordered" evidence="2">
    <location>
        <begin position="441"/>
        <end position="472"/>
    </location>
</feature>
<protein>
    <submittedName>
        <fullName evidence="4">Spc7-domain-containing protein</fullName>
    </submittedName>
</protein>
<evidence type="ECO:0000256" key="1">
    <source>
        <dbReference type="SAM" id="Coils"/>
    </source>
</evidence>
<feature type="region of interest" description="Disordered" evidence="2">
    <location>
        <begin position="1"/>
        <end position="382"/>
    </location>
</feature>
<dbReference type="InterPro" id="IPR013253">
    <property type="entry name" value="Spc7_domain"/>
</dbReference>
<feature type="compositionally biased region" description="Low complexity" evidence="2">
    <location>
        <begin position="189"/>
        <end position="202"/>
    </location>
</feature>
<dbReference type="SMART" id="SM00787">
    <property type="entry name" value="Spc7"/>
    <property type="match status" value="1"/>
</dbReference>
<feature type="compositionally biased region" description="Polar residues" evidence="2">
    <location>
        <begin position="964"/>
        <end position="973"/>
    </location>
</feature>
<comment type="caution">
    <text evidence="4">The sequence shown here is derived from an EMBL/GenBank/DDBJ whole genome shotgun (WGS) entry which is preliminary data.</text>
</comment>
<dbReference type="GO" id="GO:0000776">
    <property type="term" value="C:kinetochore"/>
    <property type="evidence" value="ECO:0007669"/>
    <property type="project" value="TreeGrafter"/>
</dbReference>
<feature type="compositionally biased region" description="Basic and acidic residues" evidence="2">
    <location>
        <begin position="351"/>
        <end position="366"/>
    </location>
</feature>
<feature type="coiled-coil region" evidence="1">
    <location>
        <begin position="1181"/>
        <end position="1254"/>
    </location>
</feature>
<dbReference type="GO" id="GO:0007094">
    <property type="term" value="P:mitotic spindle assembly checkpoint signaling"/>
    <property type="evidence" value="ECO:0007669"/>
    <property type="project" value="TreeGrafter"/>
</dbReference>
<proteinExistence type="predicted"/>
<reference evidence="4" key="1">
    <citation type="submission" date="2022-07" db="EMBL/GenBank/DDBJ databases">
        <title>Fungi with potential for degradation of polypropylene.</title>
        <authorList>
            <person name="Gostincar C."/>
        </authorList>
    </citation>
    <scope>NUCLEOTIDE SEQUENCE</scope>
    <source>
        <strain evidence="4">EXF-13287</strain>
    </source>
</reference>
<dbReference type="GO" id="GO:0034501">
    <property type="term" value="P:protein localization to kinetochore"/>
    <property type="evidence" value="ECO:0007669"/>
    <property type="project" value="TreeGrafter"/>
</dbReference>
<feature type="compositionally biased region" description="Low complexity" evidence="2">
    <location>
        <begin position="295"/>
        <end position="304"/>
    </location>
</feature>
<dbReference type="Proteomes" id="UP001174691">
    <property type="component" value="Unassembled WGS sequence"/>
</dbReference>
<sequence length="1505" mass="165220">MSPTGEVTLPATRRTRRSIGGQSPAKKSSEKENATVDIGSTLAANRKKSRSKSIGPGGLDGLKPSAGNRRVSLAAPSRPPPRSILKPSMQQLPEIPPHKPKTQDDVVKRPTLPGDDNTDGNSSSGTKVALRTEEEQQAAAREREERERLDAENDANSRREARRKSLANRRVSFAAEATLHTFSIEYPQDSTTSTDSTRRASSIAGQQLPSSDPPEEAEEPEQELPSDKRRRRSSGIPPLNFNNPDDEASSTIYSSDSEHTDADGVAEIQGEELSDSDSEVEDGTMMTVEADEMTSASVASVVSAQSEEGDSTSLDEKLRLAARMAATQKLEDEDEDEDEEEDIIGFSGWVKKPDTQPKVETEKTGEAIRQPPEEEDEDGSAMDMDMSMDVDVDADVDMEMTHAVGGILKSNDSAVQQDESGEGEDMDMSMDVTRALGGIISHNMPANRRRSVKPPPQEPGEDEGEDEDEDVPMDFTTAVGGIKPARPSDGSDMIEDNEDMSMELTTAIGTVMPLPARGKSPKQLRRRSMAPRRNNVVDEGGSMDETVAVGRILSSALAQKQNREEGGDDATVTMGMDMTTAIGGIIKPTDHPQDRSTARKVMEAEADEPGVDAIASVVMKSPLKSKQRLSVSADENGSPGMGIFRGKGLRRTPARDTPSATHDTSKTLVNTSANLASPSPSMPGVGPTTKTASPAKTATPSKTGTPSRKRETPTPAIATPSRAAPPKMIGSRSSSPRRRQSSPISTPQPANKPKRSLSSSLFHQDPTTGATTPRVILSPKRRRLSGVGIDRPGLGSPRIAELLDRRESIGDAASSFSPAPVSEILRKGVSFADPREMEEELDRERREEEEREDKRKILEREADGDVTANLREMIQSLSPKKMAPMRSRKSLHVGSALGVLGKRPAELDDDDDDEEEEAGGVKRLKMDSPVKKIHLAGPPSKAETTTGRRTRAAARIEGADKENVTPSLSSPAKVSSPKGHGRFRDVDDEPTNTFNLEQTQPMGEREPVDGDEDRIHLQDFLNMTSIRFMELTTTKRRHTVAPAPQRESDVARDGDVSLEKRVVAGACTSPMLDLYQHSCNELKKYISGGRRIMREIEATAFEENPPLFREYISAPPELKSIIDNQLKNVKTHARLQSKAMWYEWRMKLLEGMTEAFKKTEDGMASDDELLRQMEELLASVLPGLAKKFEALEQENEELEAVARELADCDPAELEAARADLAAVDEEIEEKTRKLAAMRLQLEESEGSIRDMTARKQQCLDDIRAADQVREDCRGWSSGEIAKLKDKVESLEKEHGWAITGIVDTTVSLTYRREIELVLDMSSFQPGRPNTRINLWYIADKHEYKPVPVTVEREFFLQCIRDQVRGLQQSSTKISRVLAMVRAAWDMGRGVADHVRMLNVVFPTTVSKTSDSEIEVRSSLLLVPLQSKVEVVLALRHKVAETGDVEVEIVPKAQVVYGESFKTDKVAEFLSSKTGTRVKGWEEKGESWLDVVSELHGRLIVRGRKS</sequence>
<evidence type="ECO:0000259" key="3">
    <source>
        <dbReference type="SMART" id="SM00787"/>
    </source>
</evidence>
<evidence type="ECO:0000313" key="5">
    <source>
        <dbReference type="Proteomes" id="UP001174691"/>
    </source>
</evidence>
<keyword evidence="1" id="KW-0175">Coiled coil</keyword>
<feature type="compositionally biased region" description="Basic and acidic residues" evidence="2">
    <location>
        <begin position="842"/>
        <end position="863"/>
    </location>
</feature>
<gene>
    <name evidence="4" type="ORF">NKR19_g3209</name>
</gene>
<feature type="compositionally biased region" description="Acidic residues" evidence="2">
    <location>
        <begin position="331"/>
        <end position="343"/>
    </location>
</feature>
<dbReference type="InterPro" id="IPR040850">
    <property type="entry name" value="Knl1_RWD_C"/>
</dbReference>
<feature type="compositionally biased region" description="Polar residues" evidence="2">
    <location>
        <begin position="756"/>
        <end position="771"/>
    </location>
</feature>
<feature type="domain" description="Spc7 kinetochore protein" evidence="3">
    <location>
        <begin position="1003"/>
        <end position="1319"/>
    </location>
</feature>
<name>A0AA38RWH4_9PEZI</name>
<feature type="compositionally biased region" description="Acidic residues" evidence="2">
    <location>
        <begin position="459"/>
        <end position="472"/>
    </location>
</feature>
<feature type="compositionally biased region" description="Low complexity" evidence="2">
    <location>
        <begin position="687"/>
        <end position="703"/>
    </location>
</feature>
<evidence type="ECO:0000256" key="2">
    <source>
        <dbReference type="SAM" id="MobiDB-lite"/>
    </source>
</evidence>
<feature type="region of interest" description="Disordered" evidence="2">
    <location>
        <begin position="513"/>
        <end position="540"/>
    </location>
</feature>
<dbReference type="GO" id="GO:1990758">
    <property type="term" value="P:mitotic sister chromatid biorientation"/>
    <property type="evidence" value="ECO:0007669"/>
    <property type="project" value="TreeGrafter"/>
</dbReference>
<dbReference type="PANTHER" id="PTHR28260">
    <property type="entry name" value="SPINDLE POLE BODY COMPONENT SPC105"/>
    <property type="match status" value="1"/>
</dbReference>
<dbReference type="SMART" id="SM01315">
    <property type="entry name" value="Spc7_N"/>
    <property type="match status" value="1"/>
</dbReference>
<feature type="compositionally biased region" description="Acidic residues" evidence="2">
    <location>
        <begin position="269"/>
        <end position="282"/>
    </location>
</feature>
<dbReference type="Pfam" id="PF15402">
    <property type="entry name" value="MELT_2"/>
    <property type="match status" value="6"/>
</dbReference>
<feature type="compositionally biased region" description="Polar residues" evidence="2">
    <location>
        <begin position="658"/>
        <end position="679"/>
    </location>
</feature>
<feature type="compositionally biased region" description="Basic and acidic residues" evidence="2">
    <location>
        <begin position="130"/>
        <end position="159"/>
    </location>
</feature>
<accession>A0AA38RWH4</accession>
<feature type="region of interest" description="Disordered" evidence="2">
    <location>
        <begin position="827"/>
        <end position="996"/>
    </location>
</feature>
<dbReference type="Pfam" id="PF08317">
    <property type="entry name" value="Spc7"/>
    <property type="match status" value="1"/>
</dbReference>
<keyword evidence="5" id="KW-1185">Reference proteome</keyword>
<feature type="compositionally biased region" description="Acidic residues" evidence="2">
    <location>
        <begin position="213"/>
        <end position="224"/>
    </location>
</feature>
<evidence type="ECO:0000313" key="4">
    <source>
        <dbReference type="EMBL" id="KAJ9158539.1"/>
    </source>
</evidence>
<dbReference type="InterPro" id="IPR033338">
    <property type="entry name" value="Spc105/Spc7"/>
</dbReference>
<organism evidence="4 5">
    <name type="scientific">Coniochaeta hoffmannii</name>
    <dbReference type="NCBI Taxonomy" id="91930"/>
    <lineage>
        <taxon>Eukaryota</taxon>
        <taxon>Fungi</taxon>
        <taxon>Dikarya</taxon>
        <taxon>Ascomycota</taxon>
        <taxon>Pezizomycotina</taxon>
        <taxon>Sordariomycetes</taxon>
        <taxon>Sordariomycetidae</taxon>
        <taxon>Coniochaetales</taxon>
        <taxon>Coniochaetaceae</taxon>
        <taxon>Coniochaeta</taxon>
    </lineage>
</organism>
<feature type="compositionally biased region" description="Basic residues" evidence="2">
    <location>
        <begin position="519"/>
        <end position="530"/>
    </location>
</feature>
<feature type="compositionally biased region" description="Acidic residues" evidence="2">
    <location>
        <begin position="907"/>
        <end position="918"/>
    </location>
</feature>
<dbReference type="PANTHER" id="PTHR28260:SF1">
    <property type="entry name" value="SPINDLE POLE BODY COMPONENT SPC105"/>
    <property type="match status" value="1"/>
</dbReference>
<feature type="region of interest" description="Disordered" evidence="2">
    <location>
        <begin position="621"/>
        <end position="796"/>
    </location>
</feature>
<feature type="compositionally biased region" description="Acidic residues" evidence="2">
    <location>
        <begin position="373"/>
        <end position="382"/>
    </location>
</feature>